<evidence type="ECO:0000313" key="3">
    <source>
        <dbReference type="Proteomes" id="UP000654075"/>
    </source>
</evidence>
<dbReference type="EMBL" id="CAJNNV010028162">
    <property type="protein sequence ID" value="CAE8623403.1"/>
    <property type="molecule type" value="Genomic_DNA"/>
</dbReference>
<reference evidence="2" key="1">
    <citation type="submission" date="2021-02" db="EMBL/GenBank/DDBJ databases">
        <authorList>
            <person name="Dougan E. K."/>
            <person name="Rhodes N."/>
            <person name="Thang M."/>
            <person name="Chan C."/>
        </authorList>
    </citation>
    <scope>NUCLEOTIDE SEQUENCE</scope>
</reference>
<evidence type="ECO:0000313" key="2">
    <source>
        <dbReference type="EMBL" id="CAE8623403.1"/>
    </source>
</evidence>
<dbReference type="AlphaFoldDB" id="A0A813GE45"/>
<protein>
    <submittedName>
        <fullName evidence="2">Uncharacterized protein</fullName>
    </submittedName>
</protein>
<accession>A0A813GE45</accession>
<dbReference type="Proteomes" id="UP000654075">
    <property type="component" value="Unassembled WGS sequence"/>
</dbReference>
<feature type="non-terminal residue" evidence="2">
    <location>
        <position position="1"/>
    </location>
</feature>
<feature type="region of interest" description="Disordered" evidence="1">
    <location>
        <begin position="64"/>
        <end position="98"/>
    </location>
</feature>
<comment type="caution">
    <text evidence="2">The sequence shown here is derived from an EMBL/GenBank/DDBJ whole genome shotgun (WGS) entry which is preliminary data.</text>
</comment>
<organism evidence="2 3">
    <name type="scientific">Polarella glacialis</name>
    <name type="common">Dinoflagellate</name>
    <dbReference type="NCBI Taxonomy" id="89957"/>
    <lineage>
        <taxon>Eukaryota</taxon>
        <taxon>Sar</taxon>
        <taxon>Alveolata</taxon>
        <taxon>Dinophyceae</taxon>
        <taxon>Suessiales</taxon>
        <taxon>Suessiaceae</taxon>
        <taxon>Polarella</taxon>
    </lineage>
</organism>
<gene>
    <name evidence="2" type="ORF">PGLA1383_LOCUS40671</name>
</gene>
<name>A0A813GE45_POLGL</name>
<evidence type="ECO:0000256" key="1">
    <source>
        <dbReference type="SAM" id="MobiDB-lite"/>
    </source>
</evidence>
<keyword evidence="3" id="KW-1185">Reference proteome</keyword>
<proteinExistence type="predicted"/>
<sequence length="260" mass="29054">MSSSSGSPTALPTEACFRCSNADATSQWKCRQCSEGGYNLCARCSDVWCCPRCHQVAGQEDFAPNSTFEDQTESLHSSGASSSRRRGPQESGSEQGRLARLERRVAELELERYRRTPLSVQRLVLGVLFFSSRWVRRLRGRGGLHRAHSSAGVMTEIRCMSSLQLVQTCPWSSDSVQLVGPPGLPAMRLACLAWHAREFVTSVDLEAVVTETGTPGDQLDDFQELIRQHFNQILRMRRTVAPREAPRHNLLVHLQPESLE</sequence>